<evidence type="ECO:0000313" key="7">
    <source>
        <dbReference type="EMBL" id="VAW98540.1"/>
    </source>
</evidence>
<dbReference type="InterPro" id="IPR050833">
    <property type="entry name" value="Poly_Biosynth_Transport"/>
</dbReference>
<name>A0A3B1AAB0_9ZZZZ</name>
<dbReference type="Pfam" id="PF01943">
    <property type="entry name" value="Polysacc_synt"/>
    <property type="match status" value="1"/>
</dbReference>
<dbReference type="GO" id="GO:0005886">
    <property type="term" value="C:plasma membrane"/>
    <property type="evidence" value="ECO:0007669"/>
    <property type="project" value="UniProtKB-SubCell"/>
</dbReference>
<feature type="transmembrane region" description="Helical" evidence="6">
    <location>
        <begin position="96"/>
        <end position="120"/>
    </location>
</feature>
<dbReference type="EMBL" id="UOFT01000066">
    <property type="protein sequence ID" value="VAW98540.1"/>
    <property type="molecule type" value="Genomic_DNA"/>
</dbReference>
<reference evidence="7" key="1">
    <citation type="submission" date="2018-06" db="EMBL/GenBank/DDBJ databases">
        <authorList>
            <person name="Zhirakovskaya E."/>
        </authorList>
    </citation>
    <scope>NUCLEOTIDE SEQUENCE</scope>
</reference>
<keyword evidence="3 6" id="KW-0812">Transmembrane</keyword>
<proteinExistence type="predicted"/>
<dbReference type="AlphaFoldDB" id="A0A3B1AAB0"/>
<evidence type="ECO:0000256" key="6">
    <source>
        <dbReference type="SAM" id="Phobius"/>
    </source>
</evidence>
<accession>A0A3B1AAB0</accession>
<feature type="transmembrane region" description="Helical" evidence="6">
    <location>
        <begin position="272"/>
        <end position="295"/>
    </location>
</feature>
<evidence type="ECO:0000256" key="1">
    <source>
        <dbReference type="ARBA" id="ARBA00004651"/>
    </source>
</evidence>
<keyword evidence="4 6" id="KW-1133">Transmembrane helix</keyword>
<evidence type="ECO:0000256" key="3">
    <source>
        <dbReference type="ARBA" id="ARBA00022692"/>
    </source>
</evidence>
<feature type="transmembrane region" description="Helical" evidence="6">
    <location>
        <begin position="346"/>
        <end position="370"/>
    </location>
</feature>
<evidence type="ECO:0000256" key="2">
    <source>
        <dbReference type="ARBA" id="ARBA00022475"/>
    </source>
</evidence>
<dbReference type="InterPro" id="IPR002797">
    <property type="entry name" value="Polysacc_synth"/>
</dbReference>
<comment type="subcellular location">
    <subcellularLocation>
        <location evidence="1">Cell membrane</location>
        <topology evidence="1">Multi-pass membrane protein</topology>
    </subcellularLocation>
</comment>
<feature type="transmembrane region" description="Helical" evidence="6">
    <location>
        <begin position="238"/>
        <end position="260"/>
    </location>
</feature>
<feature type="transmembrane region" description="Helical" evidence="6">
    <location>
        <begin position="132"/>
        <end position="150"/>
    </location>
</feature>
<gene>
    <name evidence="7" type="ORF">MNBD_GAMMA23-1536</name>
</gene>
<dbReference type="PANTHER" id="PTHR30250:SF11">
    <property type="entry name" value="O-ANTIGEN TRANSPORTER-RELATED"/>
    <property type="match status" value="1"/>
</dbReference>
<dbReference type="PANTHER" id="PTHR30250">
    <property type="entry name" value="PST FAMILY PREDICTED COLANIC ACID TRANSPORTER"/>
    <property type="match status" value="1"/>
</dbReference>
<keyword evidence="5 6" id="KW-0472">Membrane</keyword>
<sequence>MRNITELYYRLKNNERIVLLGTMWASLIRAMGMGITYISLILLARWMGAEQFGIYAYVFSVISTLAIVPLFGLSYSSIPLIAEYEVDKKFAELRGLLLFGTGFVVAVSVIVSFAFAMLIMADIIGLGEYRDAILIGCIALPAFSLLSYLGEVSRGLGRAIAAFAPLQVLVPLIFLLLAFISFYLFDKLEATRTIWLWFFAMLALVIPQALYLLKIVVKRFPELSRNYHVRQWLKISAQFFLISIAVVLLFQMDVLILGMFHEPEIVGYYSAAARTALLVTIILQAINALGARQYATLYKMNKTDELQQLLHSLSRWLVWATAGVTVFLLLGGHYLLAFFGNNFTQAYPALAILTVAYAATVILGPVTVLLNVTGNQKVTAKVLTTAVVIGIILNSILIPIYGMVGAAIAAGTMHVFWAISLHRHVRKILGVETCLFFMKSSAQHKGKK</sequence>
<feature type="transmembrane region" description="Helical" evidence="6">
    <location>
        <begin position="54"/>
        <end position="75"/>
    </location>
</feature>
<feature type="transmembrane region" description="Helical" evidence="6">
    <location>
        <begin position="316"/>
        <end position="340"/>
    </location>
</feature>
<evidence type="ECO:0000256" key="4">
    <source>
        <dbReference type="ARBA" id="ARBA00022989"/>
    </source>
</evidence>
<protein>
    <submittedName>
        <fullName evidence="7">Uncharacterized protein</fullName>
    </submittedName>
</protein>
<evidence type="ECO:0000256" key="5">
    <source>
        <dbReference type="ARBA" id="ARBA00023136"/>
    </source>
</evidence>
<feature type="transmembrane region" description="Helical" evidence="6">
    <location>
        <begin position="382"/>
        <end position="398"/>
    </location>
</feature>
<keyword evidence="2" id="KW-1003">Cell membrane</keyword>
<feature type="transmembrane region" description="Helical" evidence="6">
    <location>
        <begin position="194"/>
        <end position="217"/>
    </location>
</feature>
<feature type="transmembrane region" description="Helical" evidence="6">
    <location>
        <begin position="162"/>
        <end position="182"/>
    </location>
</feature>
<organism evidence="7">
    <name type="scientific">hydrothermal vent metagenome</name>
    <dbReference type="NCBI Taxonomy" id="652676"/>
    <lineage>
        <taxon>unclassified sequences</taxon>
        <taxon>metagenomes</taxon>
        <taxon>ecological metagenomes</taxon>
    </lineage>
</organism>
<feature type="transmembrane region" description="Helical" evidence="6">
    <location>
        <begin position="17"/>
        <end position="42"/>
    </location>
</feature>